<organism evidence="2 3">
    <name type="scientific">Luteolibacter rhizosphaerae</name>
    <dbReference type="NCBI Taxonomy" id="2989719"/>
    <lineage>
        <taxon>Bacteria</taxon>
        <taxon>Pseudomonadati</taxon>
        <taxon>Verrucomicrobiota</taxon>
        <taxon>Verrucomicrobiia</taxon>
        <taxon>Verrucomicrobiales</taxon>
        <taxon>Verrucomicrobiaceae</taxon>
        <taxon>Luteolibacter</taxon>
    </lineage>
</organism>
<evidence type="ECO:0000256" key="1">
    <source>
        <dbReference type="SAM" id="MobiDB-lite"/>
    </source>
</evidence>
<comment type="caution">
    <text evidence="2">The sequence shown here is derived from an EMBL/GenBank/DDBJ whole genome shotgun (WGS) entry which is preliminary data.</text>
</comment>
<gene>
    <name evidence="2" type="ORF">OJ996_15120</name>
</gene>
<protein>
    <recommendedName>
        <fullName evidence="4">Cytochrome c domain-containing protein</fullName>
    </recommendedName>
</protein>
<dbReference type="RefSeq" id="WP_264514455.1">
    <property type="nucleotide sequence ID" value="NZ_JAPDDR010000007.1"/>
</dbReference>
<dbReference type="Proteomes" id="UP001165653">
    <property type="component" value="Unassembled WGS sequence"/>
</dbReference>
<dbReference type="EMBL" id="JAPDDR010000007">
    <property type="protein sequence ID" value="MCW1914918.1"/>
    <property type="molecule type" value="Genomic_DNA"/>
</dbReference>
<accession>A0ABT3G510</accession>
<dbReference type="SUPFAM" id="SSF46626">
    <property type="entry name" value="Cytochrome c"/>
    <property type="match status" value="1"/>
</dbReference>
<proteinExistence type="predicted"/>
<sequence>MTWILASCGGTGIPASGDMAGGPEPAEGGISEVPNPTPEMAAKSKTSIDVLKRGNETYILQCGQCHHYMLPKKVETEDWQDVMPKMIRHAGLAAEDEKAVLAYVLAVKAM</sequence>
<name>A0ABT3G510_9BACT</name>
<feature type="region of interest" description="Disordered" evidence="1">
    <location>
        <begin position="9"/>
        <end position="39"/>
    </location>
</feature>
<reference evidence="2" key="1">
    <citation type="submission" date="2022-10" db="EMBL/GenBank/DDBJ databases">
        <title>Luteolibacter sp. GHJ8, whole genome shotgun sequencing project.</title>
        <authorList>
            <person name="Zhao G."/>
            <person name="Shen L."/>
        </authorList>
    </citation>
    <scope>NUCLEOTIDE SEQUENCE</scope>
    <source>
        <strain evidence="2">GHJ8</strain>
    </source>
</reference>
<evidence type="ECO:0000313" key="3">
    <source>
        <dbReference type="Proteomes" id="UP001165653"/>
    </source>
</evidence>
<keyword evidence="3" id="KW-1185">Reference proteome</keyword>
<evidence type="ECO:0000313" key="2">
    <source>
        <dbReference type="EMBL" id="MCW1914918.1"/>
    </source>
</evidence>
<evidence type="ECO:0008006" key="4">
    <source>
        <dbReference type="Google" id="ProtNLM"/>
    </source>
</evidence>
<dbReference type="InterPro" id="IPR036909">
    <property type="entry name" value="Cyt_c-like_dom_sf"/>
</dbReference>